<dbReference type="Pfam" id="PF26055">
    <property type="entry name" value="Mtase_EDM2"/>
    <property type="match status" value="1"/>
</dbReference>
<dbReference type="OMA" id="WKEDEEL"/>
<reference evidence="2 3" key="1">
    <citation type="journal article" date="2021" name="Nat. Plants">
        <title>The Taxus genome provides insights into paclitaxel biosynthesis.</title>
        <authorList>
            <person name="Xiong X."/>
            <person name="Gou J."/>
            <person name="Liao Q."/>
            <person name="Li Y."/>
            <person name="Zhou Q."/>
            <person name="Bi G."/>
            <person name="Li C."/>
            <person name="Du R."/>
            <person name="Wang X."/>
            <person name="Sun T."/>
            <person name="Guo L."/>
            <person name="Liang H."/>
            <person name="Lu P."/>
            <person name="Wu Y."/>
            <person name="Zhang Z."/>
            <person name="Ro D.K."/>
            <person name="Shang Y."/>
            <person name="Huang S."/>
            <person name="Yan J."/>
        </authorList>
    </citation>
    <scope>NUCLEOTIDE SEQUENCE [LARGE SCALE GENOMIC DNA]</scope>
    <source>
        <strain evidence="2">Ta-2019</strain>
    </source>
</reference>
<dbReference type="AlphaFoldDB" id="A0AA38CQI7"/>
<dbReference type="InterPro" id="IPR058939">
    <property type="entry name" value="Mtase_EDM2"/>
</dbReference>
<dbReference type="EMBL" id="JAHRHJ020000008">
    <property type="protein sequence ID" value="KAH9305010.1"/>
    <property type="molecule type" value="Genomic_DNA"/>
</dbReference>
<dbReference type="PANTHER" id="PTHR46235">
    <property type="entry name" value="PHD FINGER-CONTAINING PROTEIN DDB_G0268158"/>
    <property type="match status" value="1"/>
</dbReference>
<keyword evidence="3" id="KW-1185">Reference proteome</keyword>
<feature type="non-terminal residue" evidence="2">
    <location>
        <position position="1"/>
    </location>
</feature>
<proteinExistence type="predicted"/>
<name>A0AA38CQI7_TAXCH</name>
<evidence type="ECO:0000313" key="2">
    <source>
        <dbReference type="EMBL" id="KAH9305010.1"/>
    </source>
</evidence>
<sequence>DDFEFERRDWMSVGKDELSTGSRLIMGLNPPFAKANQLINRALQFKPKLVILIVPKETKRLDERERYDLVWEDTDLLKGK</sequence>
<feature type="domain" description="DM2" evidence="1">
    <location>
        <begin position="1"/>
        <end position="80"/>
    </location>
</feature>
<protein>
    <recommendedName>
        <fullName evidence="1">DM2 domain-containing protein</fullName>
    </recommendedName>
</protein>
<organism evidence="2 3">
    <name type="scientific">Taxus chinensis</name>
    <name type="common">Chinese yew</name>
    <name type="synonym">Taxus wallichiana var. chinensis</name>
    <dbReference type="NCBI Taxonomy" id="29808"/>
    <lineage>
        <taxon>Eukaryota</taxon>
        <taxon>Viridiplantae</taxon>
        <taxon>Streptophyta</taxon>
        <taxon>Embryophyta</taxon>
        <taxon>Tracheophyta</taxon>
        <taxon>Spermatophyta</taxon>
        <taxon>Pinopsida</taxon>
        <taxon>Pinidae</taxon>
        <taxon>Conifers II</taxon>
        <taxon>Cupressales</taxon>
        <taxon>Taxaceae</taxon>
        <taxon>Taxus</taxon>
    </lineage>
</organism>
<dbReference type="Proteomes" id="UP000824469">
    <property type="component" value="Unassembled WGS sequence"/>
</dbReference>
<feature type="non-terminal residue" evidence="2">
    <location>
        <position position="80"/>
    </location>
</feature>
<dbReference type="PANTHER" id="PTHR46235:SF3">
    <property type="entry name" value="PHD FINGER-CONTAINING PROTEIN DDB_G0268158"/>
    <property type="match status" value="1"/>
</dbReference>
<evidence type="ECO:0000259" key="1">
    <source>
        <dbReference type="Pfam" id="PF26055"/>
    </source>
</evidence>
<gene>
    <name evidence="2" type="ORF">KI387_009414</name>
</gene>
<evidence type="ECO:0000313" key="3">
    <source>
        <dbReference type="Proteomes" id="UP000824469"/>
    </source>
</evidence>
<comment type="caution">
    <text evidence="2">The sequence shown here is derived from an EMBL/GenBank/DDBJ whole genome shotgun (WGS) entry which is preliminary data.</text>
</comment>
<accession>A0AA38CQI7</accession>